<dbReference type="Proteomes" id="UP000321424">
    <property type="component" value="Unassembled WGS sequence"/>
</dbReference>
<dbReference type="OrthoDB" id="6434357at2"/>
<organism evidence="1 2">
    <name type="scientific">Nocardia ninae NBRC 108245</name>
    <dbReference type="NCBI Taxonomy" id="1210091"/>
    <lineage>
        <taxon>Bacteria</taxon>
        <taxon>Bacillati</taxon>
        <taxon>Actinomycetota</taxon>
        <taxon>Actinomycetes</taxon>
        <taxon>Mycobacteriales</taxon>
        <taxon>Nocardiaceae</taxon>
        <taxon>Nocardia</taxon>
    </lineage>
</organism>
<evidence type="ECO:0000313" key="1">
    <source>
        <dbReference type="EMBL" id="GEM40258.1"/>
    </source>
</evidence>
<dbReference type="RefSeq" id="WP_147135292.1">
    <property type="nucleotide sequence ID" value="NZ_BJXA01000034.1"/>
</dbReference>
<gene>
    <name evidence="1" type="ORF">NN4_47770</name>
</gene>
<dbReference type="InterPro" id="IPR036736">
    <property type="entry name" value="ACP-like_sf"/>
</dbReference>
<dbReference type="AlphaFoldDB" id="A0A511MJF0"/>
<dbReference type="Gene3D" id="1.10.1200.10">
    <property type="entry name" value="ACP-like"/>
    <property type="match status" value="1"/>
</dbReference>
<comment type="caution">
    <text evidence="1">The sequence shown here is derived from an EMBL/GenBank/DDBJ whole genome shotgun (WGS) entry which is preliminary data.</text>
</comment>
<dbReference type="SUPFAM" id="SSF47336">
    <property type="entry name" value="ACP-like"/>
    <property type="match status" value="1"/>
</dbReference>
<evidence type="ECO:0000313" key="2">
    <source>
        <dbReference type="Proteomes" id="UP000321424"/>
    </source>
</evidence>
<dbReference type="EMBL" id="BJXA01000034">
    <property type="protein sequence ID" value="GEM40258.1"/>
    <property type="molecule type" value="Genomic_DNA"/>
</dbReference>
<keyword evidence="2" id="KW-1185">Reference proteome</keyword>
<name>A0A511MJF0_9NOCA</name>
<proteinExistence type="predicted"/>
<evidence type="ECO:0008006" key="3">
    <source>
        <dbReference type="Google" id="ProtNLM"/>
    </source>
</evidence>
<sequence length="86" mass="9311">MPDLEKAVHDNFRKVIASNNAPGELDPDLDMVDDYGLTSLNKVLFLTAVCDDTGISLASFTEEDVAAMRTLRDVTAALSRHSESAV</sequence>
<reference evidence="1 2" key="1">
    <citation type="submission" date="2019-07" db="EMBL/GenBank/DDBJ databases">
        <title>Whole genome shotgun sequence of Nocardia ninae NBRC 108245.</title>
        <authorList>
            <person name="Hosoyama A."/>
            <person name="Uohara A."/>
            <person name="Ohji S."/>
            <person name="Ichikawa N."/>
        </authorList>
    </citation>
    <scope>NUCLEOTIDE SEQUENCE [LARGE SCALE GENOMIC DNA]</scope>
    <source>
        <strain evidence="1 2">NBRC 108245</strain>
    </source>
</reference>
<protein>
    <recommendedName>
        <fullName evidence="3">Carrier domain-containing protein</fullName>
    </recommendedName>
</protein>
<accession>A0A511MJF0</accession>